<dbReference type="InterPro" id="IPR009030">
    <property type="entry name" value="Growth_fac_rcpt_cys_sf"/>
</dbReference>
<dbReference type="InterPro" id="IPR006212">
    <property type="entry name" value="Furin_repeat"/>
</dbReference>
<dbReference type="SMART" id="SM00261">
    <property type="entry name" value="FU"/>
    <property type="match status" value="2"/>
</dbReference>
<dbReference type="GO" id="GO:0005509">
    <property type="term" value="F:calcium ion binding"/>
    <property type="evidence" value="ECO:0007669"/>
    <property type="project" value="InterPro"/>
</dbReference>
<dbReference type="InterPro" id="IPR018097">
    <property type="entry name" value="EGF_Ca-bd_CS"/>
</dbReference>
<dbReference type="PANTHER" id="PTHR24050">
    <property type="entry name" value="PA14 DOMAIN-CONTAINING PROTEIN"/>
    <property type="match status" value="1"/>
</dbReference>
<keyword evidence="5" id="KW-1015">Disulfide bond</keyword>
<evidence type="ECO:0000256" key="7">
    <source>
        <dbReference type="SAM" id="Phobius"/>
    </source>
</evidence>
<dbReference type="InterPro" id="IPR001881">
    <property type="entry name" value="EGF-like_Ca-bd_dom"/>
</dbReference>
<dbReference type="Proteomes" id="UP000694427">
    <property type="component" value="Unplaced"/>
</dbReference>
<reference evidence="9" key="1">
    <citation type="submission" date="2025-08" db="UniProtKB">
        <authorList>
            <consortium name="Ensembl"/>
        </authorList>
    </citation>
    <scope>IDENTIFICATION</scope>
</reference>
<comment type="caution">
    <text evidence="6">Lacks conserved residue(s) required for the propagation of feature annotation.</text>
</comment>
<evidence type="ECO:0000313" key="10">
    <source>
        <dbReference type="Proteomes" id="UP000694427"/>
    </source>
</evidence>
<evidence type="ECO:0000256" key="5">
    <source>
        <dbReference type="ARBA" id="ARBA00023157"/>
    </source>
</evidence>
<evidence type="ECO:0000256" key="2">
    <source>
        <dbReference type="ARBA" id="ARBA00022536"/>
    </source>
</evidence>
<keyword evidence="7" id="KW-0812">Transmembrane</keyword>
<comment type="similarity">
    <text evidence="1">Belongs to the CRELD family.</text>
</comment>
<dbReference type="InterPro" id="IPR000152">
    <property type="entry name" value="EGF-type_Asp/Asn_hydroxyl_site"/>
</dbReference>
<organism evidence="9 10">
    <name type="scientific">Cyprinus carpio</name>
    <name type="common">Common carp</name>
    <dbReference type="NCBI Taxonomy" id="7962"/>
    <lineage>
        <taxon>Eukaryota</taxon>
        <taxon>Metazoa</taxon>
        <taxon>Chordata</taxon>
        <taxon>Craniata</taxon>
        <taxon>Vertebrata</taxon>
        <taxon>Euteleostomi</taxon>
        <taxon>Actinopterygii</taxon>
        <taxon>Neopterygii</taxon>
        <taxon>Teleostei</taxon>
        <taxon>Ostariophysi</taxon>
        <taxon>Cypriniformes</taxon>
        <taxon>Cyprinidae</taxon>
        <taxon>Cyprininae</taxon>
        <taxon>Cyprinus</taxon>
    </lineage>
</organism>
<dbReference type="PROSITE" id="PS00010">
    <property type="entry name" value="ASX_HYDROXYL"/>
    <property type="match status" value="1"/>
</dbReference>
<dbReference type="SMART" id="SM00179">
    <property type="entry name" value="EGF_CA"/>
    <property type="match status" value="2"/>
</dbReference>
<evidence type="ECO:0000313" key="9">
    <source>
        <dbReference type="Ensembl" id="ENSCCRP00010104454.1"/>
    </source>
</evidence>
<dbReference type="CDD" id="cd00064">
    <property type="entry name" value="FU"/>
    <property type="match status" value="1"/>
</dbReference>
<keyword evidence="7" id="KW-1133">Transmembrane helix</keyword>
<dbReference type="PROSITE" id="PS01186">
    <property type="entry name" value="EGF_2"/>
    <property type="match status" value="1"/>
</dbReference>
<keyword evidence="10" id="KW-1185">Reference proteome</keyword>
<keyword evidence="3" id="KW-0732">Signal</keyword>
<reference evidence="9" key="2">
    <citation type="submission" date="2025-09" db="UniProtKB">
        <authorList>
            <consortium name="Ensembl"/>
        </authorList>
    </citation>
    <scope>IDENTIFICATION</scope>
</reference>
<sequence>MRFNRTSTRAPGRTQRSYFSNYARLLWRRLSLNIHKPIATERFPYYVTRTLLMFMSQIVRLPVEAGISYAIFMNQTFAIVPFFIFPSSAHRRICWVYDLNFVESGGLKHVTLMSPSRMFFLSAVLCVALFHLISCQNCSEHCKTCGGPEKDQCLQCHTGYILHDNLCVDIDECGTDQERCPDNTYCFNTHGSYECKGCDKACVGCMGGGPARCRKCAAGYRSSGMRCIDIDECAEEVLACPGVSMFCENTEGSFHCQCAVGYTRRGDSCERSQTTASEEKGLFDDIQEDEIEVLQQMFFGVVLCALATLAAKGDLVFTSIFMGAVAAMAGYWLSDKSDRVIDSILKGR</sequence>
<dbReference type="PROSITE" id="PS01187">
    <property type="entry name" value="EGF_CA"/>
    <property type="match status" value="2"/>
</dbReference>
<feature type="transmembrane region" description="Helical" evidence="7">
    <location>
        <begin position="118"/>
        <end position="134"/>
    </location>
</feature>
<dbReference type="Gene3D" id="2.10.25.10">
    <property type="entry name" value="Laminin"/>
    <property type="match status" value="2"/>
</dbReference>
<dbReference type="Gene3D" id="2.10.220.10">
    <property type="entry name" value="Hormone Receptor, Insulin-like Growth Factor Receptor 1, Chain A, domain 2"/>
    <property type="match status" value="1"/>
</dbReference>
<dbReference type="PROSITE" id="PS50026">
    <property type="entry name" value="EGF_3"/>
    <property type="match status" value="1"/>
</dbReference>
<protein>
    <recommendedName>
        <fullName evidence="8">EGF-like domain-containing protein</fullName>
    </recommendedName>
</protein>
<dbReference type="Ensembl" id="ENSCCRT00010116102.1">
    <property type="protein sequence ID" value="ENSCCRP00010104454.1"/>
    <property type="gene ID" value="ENSCCRG00010046071.1"/>
</dbReference>
<proteinExistence type="inferred from homology"/>
<dbReference type="PANTHER" id="PTHR24050:SF28">
    <property type="entry name" value="UROMODULIN-LIKE"/>
    <property type="match status" value="1"/>
</dbReference>
<dbReference type="AlphaFoldDB" id="A0A8C1PBF2"/>
<keyword evidence="4" id="KW-0677">Repeat</keyword>
<dbReference type="InterPro" id="IPR049883">
    <property type="entry name" value="NOTCH1_EGF-like"/>
</dbReference>
<feature type="domain" description="EGF-like" evidence="8">
    <location>
        <begin position="229"/>
        <end position="270"/>
    </location>
</feature>
<evidence type="ECO:0000259" key="8">
    <source>
        <dbReference type="PROSITE" id="PS50026"/>
    </source>
</evidence>
<evidence type="ECO:0000256" key="3">
    <source>
        <dbReference type="ARBA" id="ARBA00022729"/>
    </source>
</evidence>
<dbReference type="InterPro" id="IPR000742">
    <property type="entry name" value="EGF"/>
</dbReference>
<feature type="transmembrane region" description="Helical" evidence="7">
    <location>
        <begin position="67"/>
        <end position="85"/>
    </location>
</feature>
<name>A0A8C1PBF2_CYPCA</name>
<evidence type="ECO:0000256" key="1">
    <source>
        <dbReference type="ARBA" id="ARBA00005897"/>
    </source>
</evidence>
<dbReference type="InterPro" id="IPR052235">
    <property type="entry name" value="Nephronectin_domain"/>
</dbReference>
<accession>A0A8C1PBF2</accession>
<dbReference type="SMART" id="SM00181">
    <property type="entry name" value="EGF"/>
    <property type="match status" value="3"/>
</dbReference>
<keyword evidence="7" id="KW-0472">Membrane</keyword>
<dbReference type="SUPFAM" id="SSF57184">
    <property type="entry name" value="Growth factor receptor domain"/>
    <property type="match status" value="1"/>
</dbReference>
<evidence type="ECO:0000256" key="6">
    <source>
        <dbReference type="PROSITE-ProRule" id="PRU00076"/>
    </source>
</evidence>
<keyword evidence="2 6" id="KW-0245">EGF-like domain</keyword>
<evidence type="ECO:0000256" key="4">
    <source>
        <dbReference type="ARBA" id="ARBA00022737"/>
    </source>
</evidence>
<dbReference type="Pfam" id="PF07645">
    <property type="entry name" value="EGF_CA"/>
    <property type="match status" value="2"/>
</dbReference>
<feature type="transmembrane region" description="Helical" evidence="7">
    <location>
        <begin position="315"/>
        <end position="333"/>
    </location>
</feature>
<dbReference type="CDD" id="cd00054">
    <property type="entry name" value="EGF_CA"/>
    <property type="match status" value="1"/>
</dbReference>